<proteinExistence type="predicted"/>
<evidence type="ECO:0000313" key="4">
    <source>
        <dbReference type="Proteomes" id="UP000316726"/>
    </source>
</evidence>
<organism evidence="3 4">
    <name type="scientific">Chloropicon primus</name>
    <dbReference type="NCBI Taxonomy" id="1764295"/>
    <lineage>
        <taxon>Eukaryota</taxon>
        <taxon>Viridiplantae</taxon>
        <taxon>Chlorophyta</taxon>
        <taxon>Chloropicophyceae</taxon>
        <taxon>Chloropicales</taxon>
        <taxon>Chloropicaceae</taxon>
        <taxon>Chloropicon</taxon>
    </lineage>
</organism>
<dbReference type="EMBL" id="CP031051">
    <property type="protein sequence ID" value="QDZ25585.1"/>
    <property type="molecule type" value="Genomic_DNA"/>
</dbReference>
<protein>
    <submittedName>
        <fullName evidence="3">Uncharacterized protein</fullName>
    </submittedName>
</protein>
<evidence type="ECO:0000313" key="3">
    <source>
        <dbReference type="EMBL" id="QDZ25585.1"/>
    </source>
</evidence>
<dbReference type="AlphaFoldDB" id="A0A5B8N0Y6"/>
<accession>A0A5B8N0Y6</accession>
<feature type="region of interest" description="Disordered" evidence="2">
    <location>
        <begin position="281"/>
        <end position="371"/>
    </location>
</feature>
<keyword evidence="1" id="KW-0175">Coiled coil</keyword>
<feature type="compositionally biased region" description="Polar residues" evidence="2">
    <location>
        <begin position="340"/>
        <end position="369"/>
    </location>
</feature>
<gene>
    <name evidence="3" type="ORF">A3770_18p81030</name>
</gene>
<sequence length="462" mass="50779">MAHEATGEVLPGLSPLSPSHTPLPLSPSSVQVLDEATTNVERRIEEFDRYTPVKAGGKEARERGGDAREGSNPAKVLPLSQIGTEQRRPLHNRTNLSKETGKKARQLQLSLEKVKHSSTARGASTPRAQRQKSLQGDRVKAGATRQTERSLTSTSGARGVVRAGGHRDEAEEQQQQQQQRVSGPPPDRRSPILIDLATPLPPQAQGTPEWARELSFAQQQQQLDEAIASCDNPESEEEEVVPQTSAAKGNSDLLADVMVLLDEKTQECRKLYTIMKQLDQASKAGSGVQSETSDLLRATPLAPSTSGPNETSIGRASGPRQGKQQDLSQDRRKPDPLVSLSASPSLGENAQATSCGTQTPPRSKQGRVNSSKDEFISKLEDLLLEAKGSRFSATDQDDARFLQLEEVKRENLELHRANQELVERCERLEHELRDCLEAVRKADQLILKVMSQQQSRKFRGER</sequence>
<feature type="compositionally biased region" description="Basic and acidic residues" evidence="2">
    <location>
        <begin position="40"/>
        <end position="69"/>
    </location>
</feature>
<evidence type="ECO:0000256" key="2">
    <source>
        <dbReference type="SAM" id="MobiDB-lite"/>
    </source>
</evidence>
<keyword evidence="4" id="KW-1185">Reference proteome</keyword>
<feature type="compositionally biased region" description="Polar residues" evidence="2">
    <location>
        <begin position="117"/>
        <end position="134"/>
    </location>
</feature>
<reference evidence="3 4" key="1">
    <citation type="submission" date="2018-07" db="EMBL/GenBank/DDBJ databases">
        <title>The complete nuclear genome of the prasinophyte Chloropicon primus (CCMP1205).</title>
        <authorList>
            <person name="Pombert J.-F."/>
            <person name="Otis C."/>
            <person name="Turmel M."/>
            <person name="Lemieux C."/>
        </authorList>
    </citation>
    <scope>NUCLEOTIDE SEQUENCE [LARGE SCALE GENOMIC DNA]</scope>
    <source>
        <strain evidence="3 4">CCMP1205</strain>
    </source>
</reference>
<name>A0A5B8N0Y6_9CHLO</name>
<feature type="compositionally biased region" description="Polar residues" evidence="2">
    <location>
        <begin position="302"/>
        <end position="314"/>
    </location>
</feature>
<feature type="coiled-coil region" evidence="1">
    <location>
        <begin position="404"/>
        <end position="445"/>
    </location>
</feature>
<feature type="region of interest" description="Disordered" evidence="2">
    <location>
        <begin position="1"/>
        <end position="193"/>
    </location>
</feature>
<evidence type="ECO:0000256" key="1">
    <source>
        <dbReference type="SAM" id="Coils"/>
    </source>
</evidence>
<dbReference type="Proteomes" id="UP000316726">
    <property type="component" value="Chromosome 18"/>
</dbReference>
<feature type="compositionally biased region" description="Low complexity" evidence="2">
    <location>
        <begin position="10"/>
        <end position="29"/>
    </location>
</feature>